<dbReference type="SUPFAM" id="SSF53686">
    <property type="entry name" value="Tryptophan synthase beta subunit-like PLP-dependent enzymes"/>
    <property type="match status" value="1"/>
</dbReference>
<evidence type="ECO:0000256" key="5">
    <source>
        <dbReference type="ARBA" id="ARBA00018679"/>
    </source>
</evidence>
<dbReference type="InterPro" id="IPR001926">
    <property type="entry name" value="TrpB-like_PALP"/>
</dbReference>
<evidence type="ECO:0000256" key="2">
    <source>
        <dbReference type="ARBA" id="ARBA00004979"/>
    </source>
</evidence>
<gene>
    <name evidence="15" type="ORF">DDZ15_00305</name>
</gene>
<dbReference type="PANTHER" id="PTHR42690:SF1">
    <property type="entry name" value="THREONINE SYNTHASE-LIKE 2"/>
    <property type="match status" value="1"/>
</dbReference>
<dbReference type="GO" id="GO:0030170">
    <property type="term" value="F:pyridoxal phosphate binding"/>
    <property type="evidence" value="ECO:0007669"/>
    <property type="project" value="InterPro"/>
</dbReference>
<evidence type="ECO:0000256" key="9">
    <source>
        <dbReference type="ARBA" id="ARBA00023239"/>
    </source>
</evidence>
<dbReference type="Gene3D" id="3.40.50.1100">
    <property type="match status" value="2"/>
</dbReference>
<evidence type="ECO:0000256" key="7">
    <source>
        <dbReference type="ARBA" id="ARBA00022697"/>
    </source>
</evidence>
<dbReference type="OrthoDB" id="9763107at2"/>
<keyword evidence="8 12" id="KW-0663">Pyridoxal phosphate</keyword>
<dbReference type="PROSITE" id="PS00165">
    <property type="entry name" value="DEHYDRATASE_SER_THR"/>
    <property type="match status" value="1"/>
</dbReference>
<protein>
    <recommendedName>
        <fullName evidence="5 11">Threonine synthase</fullName>
        <ecNumber evidence="4 11">4.2.3.1</ecNumber>
    </recommendedName>
</protein>
<organism evidence="15 16">
    <name type="scientific">Rhodohalobacter mucosus</name>
    <dbReference type="NCBI Taxonomy" id="2079485"/>
    <lineage>
        <taxon>Bacteria</taxon>
        <taxon>Pseudomonadati</taxon>
        <taxon>Balneolota</taxon>
        <taxon>Balneolia</taxon>
        <taxon>Balneolales</taxon>
        <taxon>Balneolaceae</taxon>
        <taxon>Rhodohalobacter</taxon>
    </lineage>
</organism>
<dbReference type="Pfam" id="PF00291">
    <property type="entry name" value="PALP"/>
    <property type="match status" value="1"/>
</dbReference>
<dbReference type="PANTHER" id="PTHR42690">
    <property type="entry name" value="THREONINE SYNTHASE FAMILY MEMBER"/>
    <property type="match status" value="1"/>
</dbReference>
<name>A0A316TU79_9BACT</name>
<proteinExistence type="inferred from homology"/>
<evidence type="ECO:0000256" key="1">
    <source>
        <dbReference type="ARBA" id="ARBA00001933"/>
    </source>
</evidence>
<evidence type="ECO:0000256" key="8">
    <source>
        <dbReference type="ARBA" id="ARBA00022898"/>
    </source>
</evidence>
<comment type="similarity">
    <text evidence="3">Belongs to the threonine synthase family.</text>
</comment>
<keyword evidence="6" id="KW-0028">Amino-acid biosynthesis</keyword>
<dbReference type="InterPro" id="IPR000634">
    <property type="entry name" value="Ser/Thr_deHydtase_PyrdxlP-BS"/>
</dbReference>
<evidence type="ECO:0000256" key="10">
    <source>
        <dbReference type="ARBA" id="ARBA00049144"/>
    </source>
</evidence>
<evidence type="ECO:0000256" key="4">
    <source>
        <dbReference type="ARBA" id="ARBA00013028"/>
    </source>
</evidence>
<evidence type="ECO:0000313" key="15">
    <source>
        <dbReference type="EMBL" id="PWN08113.1"/>
    </source>
</evidence>
<dbReference type="Pfam" id="PF14821">
    <property type="entry name" value="Thr_synth_N"/>
    <property type="match status" value="1"/>
</dbReference>
<dbReference type="EC" id="4.2.3.1" evidence="4 11"/>
<dbReference type="InterPro" id="IPR036052">
    <property type="entry name" value="TrpB-like_PALP_sf"/>
</dbReference>
<comment type="cofactor">
    <cofactor evidence="1 12">
        <name>pyridoxal 5'-phosphate</name>
        <dbReference type="ChEBI" id="CHEBI:597326"/>
    </cofactor>
</comment>
<dbReference type="RefSeq" id="WP_109643701.1">
    <property type="nucleotide sequence ID" value="NZ_QGGB01000001.1"/>
</dbReference>
<feature type="modified residue" description="N6-(pyridoxal phosphate)lysine" evidence="12">
    <location>
        <position position="107"/>
    </location>
</feature>
<dbReference type="InterPro" id="IPR029144">
    <property type="entry name" value="Thr_synth_N"/>
</dbReference>
<dbReference type="NCBIfam" id="TIGR00260">
    <property type="entry name" value="thrC"/>
    <property type="match status" value="1"/>
</dbReference>
<dbReference type="InterPro" id="IPR004450">
    <property type="entry name" value="Thr_synthase-like"/>
</dbReference>
<evidence type="ECO:0000259" key="14">
    <source>
        <dbReference type="Pfam" id="PF14821"/>
    </source>
</evidence>
<feature type="domain" description="Threonine synthase N-terminal" evidence="14">
    <location>
        <begin position="3"/>
        <end position="80"/>
    </location>
</feature>
<evidence type="ECO:0000256" key="3">
    <source>
        <dbReference type="ARBA" id="ARBA00005517"/>
    </source>
</evidence>
<dbReference type="Gene3D" id="3.90.1380.10">
    <property type="entry name" value="Threonine synthase, N-terminal domain"/>
    <property type="match status" value="1"/>
</dbReference>
<keyword evidence="9" id="KW-0456">Lyase</keyword>
<comment type="caution">
    <text evidence="15">The sequence shown here is derived from an EMBL/GenBank/DDBJ whole genome shotgun (WGS) entry which is preliminary data.</text>
</comment>
<keyword evidence="16" id="KW-1185">Reference proteome</keyword>
<dbReference type="UniPathway" id="UPA00050">
    <property type="reaction ID" value="UER00065"/>
</dbReference>
<evidence type="ECO:0000256" key="11">
    <source>
        <dbReference type="NCBIfam" id="TIGR00260"/>
    </source>
</evidence>
<comment type="catalytic activity">
    <reaction evidence="10">
        <text>O-phospho-L-homoserine + H2O = L-threonine + phosphate</text>
        <dbReference type="Rhea" id="RHEA:10840"/>
        <dbReference type="ChEBI" id="CHEBI:15377"/>
        <dbReference type="ChEBI" id="CHEBI:43474"/>
        <dbReference type="ChEBI" id="CHEBI:57590"/>
        <dbReference type="ChEBI" id="CHEBI:57926"/>
        <dbReference type="EC" id="4.2.3.1"/>
    </reaction>
</comment>
<keyword evidence="7" id="KW-0791">Threonine biosynthesis</keyword>
<dbReference type="EMBL" id="QGGB01000001">
    <property type="protein sequence ID" value="PWN08113.1"/>
    <property type="molecule type" value="Genomic_DNA"/>
</dbReference>
<evidence type="ECO:0000256" key="12">
    <source>
        <dbReference type="PIRSR" id="PIRSR604450-51"/>
    </source>
</evidence>
<dbReference type="GO" id="GO:0009088">
    <property type="term" value="P:threonine biosynthetic process"/>
    <property type="evidence" value="ECO:0007669"/>
    <property type="project" value="UniProtKB-UniRule"/>
</dbReference>
<feature type="domain" description="Tryptophan synthase beta chain-like PALP" evidence="13">
    <location>
        <begin position="87"/>
        <end position="383"/>
    </location>
</feature>
<evidence type="ECO:0000259" key="13">
    <source>
        <dbReference type="Pfam" id="PF00291"/>
    </source>
</evidence>
<dbReference type="InterPro" id="IPR037158">
    <property type="entry name" value="Thr_synth_N_sf"/>
</dbReference>
<evidence type="ECO:0000313" key="16">
    <source>
        <dbReference type="Proteomes" id="UP000245533"/>
    </source>
</evidence>
<comment type="pathway">
    <text evidence="2">Amino-acid biosynthesis; L-threonine biosynthesis; L-threonine from L-aspartate: step 5/5.</text>
</comment>
<evidence type="ECO:0000256" key="6">
    <source>
        <dbReference type="ARBA" id="ARBA00022605"/>
    </source>
</evidence>
<dbReference type="AlphaFoldDB" id="A0A316TU79"/>
<dbReference type="Proteomes" id="UP000245533">
    <property type="component" value="Unassembled WGS sequence"/>
</dbReference>
<reference evidence="15 16" key="1">
    <citation type="submission" date="2018-05" db="EMBL/GenBank/DDBJ databases">
        <title>Rhodohalobacter halophilus gen. nov., sp. nov., a moderately halophilic member of the family Balneolaceae.</title>
        <authorList>
            <person name="Liu Z.-W."/>
        </authorList>
    </citation>
    <scope>NUCLEOTIDE SEQUENCE [LARGE SCALE GENOMIC DNA]</scope>
    <source>
        <strain evidence="15 16">8A47</strain>
    </source>
</reference>
<sequence>MMFESTKGTCPEAGFFEAMRRGLAPDGGLYMPVSIPGIDFSEHLSGSELHFAELAADMAQPYLDTELSEERIRSVARDAFNFPLELKEIGQNLYVLELFHGPTLAFKDFGARFMARLFSEQASKAGEKITILVATSGDTGSAVANGFYNVEGVEVCILYPKGRISRLQEMQMATLGGNIRAMEVSGVFDDCQRLVKQAIMDESLRSEIQLSSANSINIARLIPQSFYYAYASLLLQRMKMEMDAPVFSVPSGNFGNLTGGLVAERMGMATSGFIAATNQNSVVPEFLSGGEYRPRKSVPTISNAMDVGDPSNFSRIRYLFGGSDSAIRSALKGYWFDDNHTREAILELHRRTGYLMCPHTATGYLAASAWRKKNGSEKPVVVLGTAHPVKFRDVIEPVTGEPVEVPERLQSCLEGEKQAKELKPEFPDFKKALLKQA</sequence>
<dbReference type="InterPro" id="IPR051166">
    <property type="entry name" value="Threonine_Synthase"/>
</dbReference>
<accession>A0A316TU79</accession>
<dbReference type="GO" id="GO:0004795">
    <property type="term" value="F:threonine synthase activity"/>
    <property type="evidence" value="ECO:0007669"/>
    <property type="project" value="UniProtKB-UniRule"/>
</dbReference>